<feature type="transmembrane region" description="Helical" evidence="1">
    <location>
        <begin position="16"/>
        <end position="37"/>
    </location>
</feature>
<keyword evidence="1" id="KW-0472">Membrane</keyword>
<gene>
    <name evidence="2" type="ORF">LCGC14_2358620</name>
</gene>
<reference evidence="2" key="1">
    <citation type="journal article" date="2015" name="Nature">
        <title>Complex archaea that bridge the gap between prokaryotes and eukaryotes.</title>
        <authorList>
            <person name="Spang A."/>
            <person name="Saw J.H."/>
            <person name="Jorgensen S.L."/>
            <person name="Zaremba-Niedzwiedzka K."/>
            <person name="Martijn J."/>
            <person name="Lind A.E."/>
            <person name="van Eijk R."/>
            <person name="Schleper C."/>
            <person name="Guy L."/>
            <person name="Ettema T.J."/>
        </authorList>
    </citation>
    <scope>NUCLEOTIDE SEQUENCE</scope>
</reference>
<name>A0A0F9EJQ7_9ZZZZ</name>
<evidence type="ECO:0008006" key="3">
    <source>
        <dbReference type="Google" id="ProtNLM"/>
    </source>
</evidence>
<dbReference type="EMBL" id="LAZR01034495">
    <property type="protein sequence ID" value="KKL45145.1"/>
    <property type="molecule type" value="Genomic_DNA"/>
</dbReference>
<evidence type="ECO:0000256" key="1">
    <source>
        <dbReference type="SAM" id="Phobius"/>
    </source>
</evidence>
<sequence>MKTKTYDELMEEAFKFLMFGCTIASFQFIATLAYYFFLPELRFITKWLFWFPAFAWGVTFIVFGIIMFKAEYGSHFHGGKN</sequence>
<dbReference type="AlphaFoldDB" id="A0A0F9EJQ7"/>
<proteinExistence type="predicted"/>
<keyword evidence="1" id="KW-1133">Transmembrane helix</keyword>
<organism evidence="2">
    <name type="scientific">marine sediment metagenome</name>
    <dbReference type="NCBI Taxonomy" id="412755"/>
    <lineage>
        <taxon>unclassified sequences</taxon>
        <taxon>metagenomes</taxon>
        <taxon>ecological metagenomes</taxon>
    </lineage>
</organism>
<comment type="caution">
    <text evidence="2">The sequence shown here is derived from an EMBL/GenBank/DDBJ whole genome shotgun (WGS) entry which is preliminary data.</text>
</comment>
<evidence type="ECO:0000313" key="2">
    <source>
        <dbReference type="EMBL" id="KKL45145.1"/>
    </source>
</evidence>
<accession>A0A0F9EJQ7</accession>
<protein>
    <recommendedName>
        <fullName evidence="3">2TM domain-containing protein</fullName>
    </recommendedName>
</protein>
<feature type="transmembrane region" description="Helical" evidence="1">
    <location>
        <begin position="49"/>
        <end position="68"/>
    </location>
</feature>
<keyword evidence="1" id="KW-0812">Transmembrane</keyword>